<protein>
    <submittedName>
        <fullName evidence="3">T9SS type A sorting domain-containing protein</fullName>
    </submittedName>
</protein>
<sequence>MKKFNLTLLLIILLWRLGGSAYAQKPIYLGKIKDVAATYKHKSTVAAKSSSGPETHISYSRSGKPPLKLKLNASKQDGTAEFFYGEVFNTKSSSFYLKITNSEVSGSIILLKQKEFYRYSTMPDGSVYLTEEDIDKVLCVGLPKATEEQKTKKQKEQERIQGRTRLAATAAAIPALESLPGVGAVVYLDFDGQTITNTMWNSAYTQGKPIVAEPSTYTATEIAGIWKQVSEDFRPFALNITTSEAVFNKAPVNRRMRVIFTPTDYFYTDVAGTAIHGSFDAGGTSFGEQPCWVFTYGTNYILAGRTGSHEAGHTLGLSHDGRISPYEEYFQGQGAWAPIMGGGRHLGVTQWSKGEYPSANNQEDDLNKIATLNGFSYRADDHGNSINTATPLVKDANGNVSGLVNKGIISTPTDVDVFTFTHNGGPIALTVNTELSFSNLDIYLTLRNPTGTVVATANPATLAATLETTLPAGTYYLTIDGTTGILGANSDYGSLGGYSISTKDYGVPLYAMGCYKGEEINNFSFNTLFNNNSGCGGGTTTGYTNYAPTGTFTTSVNRGQSYTMKLQAGAIYHQFFGVWIDYNQDKDFDDAGEFVYASPKAEISVITANITIPAIAALGNTRMRVRSISDVPITSTESCTLIHEGVGEAEDYTITIVEPVSAYCTPVYTIGCRNDDYINNFSFNNLVNNNTVCGSVTANGYTVYAPRDTRTTSVNRGQSYTIQMQSGAFAEYFGVWIDYNQDKDFDDPGEFVYASPSTGTGVFTGNITIPATATLGATRLRVRSSYEEPMTSTKSCKDILSGEAEDYTITITQSVNQWNARFGGSGTDAFSTVIKTSDGGYLSGGYTTSGISGDKSQNSQGKNDYWIVKSDAAGKKLWEKRYGGSSDDYLNTIIQTSDGGYLLGGSSLSGVSGDKTQASRGDRDYWVVKVSGTGIKQWDKRFGGSGYDELKKMLQITNGNYLLAGTSSSPAGGDKSQGSQGGQDYWIIQINASGTKVWDKRYGGSSNENLEGLAPTLTGGFLLGGSSASGISGDKTKSSWGGNDFWLVRITGTGQKVWDKRFGGSETDDLMDLGSTGTSTGNFYIAGHSTSGVSGDKTQPTQGGKDFWMLKINGNGDKIFDKRFGGSQDEGLRSIILTQDGGYLLAGRSQSGVSGDRTQASQGSNDYWIVKTSSTGMVQWNKRFGGSGEDELRAAFQTSDGGYVLGGKSNSGVSGDRTQPSQGDMDYWLVKVAPVTTPVPVVTQPAAPVEETKQLTSKVDLIAYPNPFSHKSTVRFSIPETQTITVKVIDNQGREVAVLFQGEAKANQEYEVDWKVQNQPAGIYLLELQTPAKRYPFRLMRSN</sequence>
<dbReference type="PANTHER" id="PTHR42754:SF1">
    <property type="entry name" value="LIPOPROTEIN"/>
    <property type="match status" value="1"/>
</dbReference>
<dbReference type="PANTHER" id="PTHR42754">
    <property type="entry name" value="ENDOGLUCANASE"/>
    <property type="match status" value="1"/>
</dbReference>
<dbReference type="EMBL" id="CP055153">
    <property type="protein sequence ID" value="QMU26719.1"/>
    <property type="molecule type" value="Genomic_DNA"/>
</dbReference>
<feature type="domain" description="GEVED" evidence="2">
    <location>
        <begin position="732"/>
        <end position="810"/>
    </location>
</feature>
<feature type="domain" description="Secretion system C-terminal sorting" evidence="1">
    <location>
        <begin position="1264"/>
        <end position="1331"/>
    </location>
</feature>
<dbReference type="Pfam" id="PF20009">
    <property type="entry name" value="GEVED"/>
    <property type="match status" value="2"/>
</dbReference>
<reference evidence="3 4" key="2">
    <citation type="submission" date="2020-08" db="EMBL/GenBank/DDBJ databases">
        <title>Adhaeribacter dokdonensis sp. nov., isolated from the rhizosphere of Elymus tsukushiensis, a plant native to the Dokdo Islands, Republic of Korea.</title>
        <authorList>
            <person name="Ghim S.Y."/>
        </authorList>
    </citation>
    <scope>NUCLEOTIDE SEQUENCE [LARGE SCALE GENOMIC DNA]</scope>
    <source>
        <strain evidence="3 4">KUDC8001</strain>
    </source>
</reference>
<dbReference type="InterPro" id="IPR026444">
    <property type="entry name" value="Secre_tail"/>
</dbReference>
<accession>A0A7L7L2N9</accession>
<dbReference type="Gene3D" id="2.60.120.380">
    <property type="match status" value="1"/>
</dbReference>
<dbReference type="InterPro" id="IPR045474">
    <property type="entry name" value="GEVED"/>
</dbReference>
<dbReference type="Pfam" id="PF18962">
    <property type="entry name" value="Por_Secre_tail"/>
    <property type="match status" value="1"/>
</dbReference>
<evidence type="ECO:0000313" key="3">
    <source>
        <dbReference type="EMBL" id="QMU26719.1"/>
    </source>
</evidence>
<dbReference type="NCBIfam" id="TIGR04183">
    <property type="entry name" value="Por_Secre_tail"/>
    <property type="match status" value="1"/>
</dbReference>
<name>A0A7L7L2N9_9BACT</name>
<feature type="domain" description="GEVED" evidence="2">
    <location>
        <begin position="576"/>
        <end position="655"/>
    </location>
</feature>
<dbReference type="SUPFAM" id="SSF55486">
    <property type="entry name" value="Metalloproteases ('zincins'), catalytic domain"/>
    <property type="match status" value="1"/>
</dbReference>
<proteinExistence type="predicted"/>
<dbReference type="KEGG" id="add:HUW48_01130"/>
<reference evidence="3 4" key="1">
    <citation type="submission" date="2020-06" db="EMBL/GenBank/DDBJ databases">
        <authorList>
            <person name="Hwang Y.J."/>
        </authorList>
    </citation>
    <scope>NUCLEOTIDE SEQUENCE [LARGE SCALE GENOMIC DNA]</scope>
    <source>
        <strain evidence="3 4">KUDC8001</strain>
    </source>
</reference>
<dbReference type="RefSeq" id="WP_182413923.1">
    <property type="nucleotide sequence ID" value="NZ_CP055153.1"/>
</dbReference>
<keyword evidence="4" id="KW-1185">Reference proteome</keyword>
<gene>
    <name evidence="3" type="ORF">HUW48_01130</name>
</gene>
<evidence type="ECO:0000313" key="4">
    <source>
        <dbReference type="Proteomes" id="UP000514509"/>
    </source>
</evidence>
<dbReference type="Proteomes" id="UP000514509">
    <property type="component" value="Chromosome"/>
</dbReference>
<evidence type="ECO:0000259" key="2">
    <source>
        <dbReference type="Pfam" id="PF20009"/>
    </source>
</evidence>
<organism evidence="3 4">
    <name type="scientific">Adhaeribacter radiodurans</name>
    <dbReference type="NCBI Taxonomy" id="2745197"/>
    <lineage>
        <taxon>Bacteria</taxon>
        <taxon>Pseudomonadati</taxon>
        <taxon>Bacteroidota</taxon>
        <taxon>Cytophagia</taxon>
        <taxon>Cytophagales</taxon>
        <taxon>Hymenobacteraceae</taxon>
        <taxon>Adhaeribacter</taxon>
    </lineage>
</organism>
<evidence type="ECO:0000259" key="1">
    <source>
        <dbReference type="Pfam" id="PF18962"/>
    </source>
</evidence>